<feature type="transmembrane region" description="Helical" evidence="3">
    <location>
        <begin position="467"/>
        <end position="486"/>
    </location>
</feature>
<reference evidence="4" key="1">
    <citation type="submission" date="2020-05" db="EMBL/GenBank/DDBJ databases">
        <authorList>
            <person name="Chiriac C."/>
            <person name="Salcher M."/>
            <person name="Ghai R."/>
            <person name="Kavagutti S V."/>
        </authorList>
    </citation>
    <scope>NUCLEOTIDE SEQUENCE</scope>
</reference>
<dbReference type="InterPro" id="IPR029044">
    <property type="entry name" value="Nucleotide-diphossugar_trans"/>
</dbReference>
<proteinExistence type="predicted"/>
<keyword evidence="3" id="KW-0812">Transmembrane</keyword>
<dbReference type="CDD" id="cd06423">
    <property type="entry name" value="CESA_like"/>
    <property type="match status" value="1"/>
</dbReference>
<protein>
    <submittedName>
        <fullName evidence="4">Unannotated protein</fullName>
    </submittedName>
</protein>
<feature type="transmembrane region" description="Helical" evidence="3">
    <location>
        <begin position="12"/>
        <end position="36"/>
    </location>
</feature>
<dbReference type="GO" id="GO:0016757">
    <property type="term" value="F:glycosyltransferase activity"/>
    <property type="evidence" value="ECO:0007669"/>
    <property type="project" value="UniProtKB-KW"/>
</dbReference>
<name>A0A6J6RYA5_9ZZZZ</name>
<sequence>MQDGRKTWVREGRLGAITVSLLLIAVVLVVLGLVTISGAPGRSSDHVALAPLDADALRLVGSLEIVLGGAALWLALMAGLAALQTAVSMRVLAARSVDTSRLGGPLRDGLDAIGPPLARLVGLEPRPSRDLPSLVHPDGYAGHRVHVTVLVPAHDEEAVLAATLISLQTQTRPPERVVVIADNCTDGTVEVARAHGVEVVRTVGNTDKKAGALNQVLAVLLPDCDDHDLVMVLDADSTIEDTFLDTALRLLQDEPDLMGVSGLFFGEEGSGLLGQLQRNEYARYQRLVARKLDRVFVLTGTAAVIRSQALAAVAAARGDLIPGTPGRVYDTRALTEDNELTLALKSVGARLTSPVQCRVTTEVMPTWRALWRQRSRWHRGAVENIATYGPTRATALYWGQQLGLAYGVVALWSYFVLVAVSLVSADQVTWSWFWVGVGLVFLVERLATVWPAGWRARLVAAPVVLELLYAAFIQIVFLISLLAALTRREAGWNHVARPVQGLAVVHLATLGILLPSSVLRTDWYAGLSVFVAVNTLVFAALSLLHLMPSPRWLPSQRRLTRRRALLAEQE</sequence>
<feature type="transmembrane region" description="Helical" evidence="3">
    <location>
        <begin position="430"/>
        <end position="447"/>
    </location>
</feature>
<dbReference type="PANTHER" id="PTHR43630:SF1">
    <property type="entry name" value="POLY-BETA-1,6-N-ACETYL-D-GLUCOSAMINE SYNTHASE"/>
    <property type="match status" value="1"/>
</dbReference>
<evidence type="ECO:0000256" key="1">
    <source>
        <dbReference type="ARBA" id="ARBA00022676"/>
    </source>
</evidence>
<dbReference type="Gene3D" id="3.90.550.10">
    <property type="entry name" value="Spore Coat Polysaccharide Biosynthesis Protein SpsA, Chain A"/>
    <property type="match status" value="1"/>
</dbReference>
<dbReference type="Pfam" id="PF13641">
    <property type="entry name" value="Glyco_tranf_2_3"/>
    <property type="match status" value="1"/>
</dbReference>
<evidence type="ECO:0000256" key="2">
    <source>
        <dbReference type="ARBA" id="ARBA00022679"/>
    </source>
</evidence>
<dbReference type="EMBL" id="CAEZYQ010000001">
    <property type="protein sequence ID" value="CAB4727465.1"/>
    <property type="molecule type" value="Genomic_DNA"/>
</dbReference>
<feature type="transmembrane region" description="Helical" evidence="3">
    <location>
        <begin position="498"/>
        <end position="517"/>
    </location>
</feature>
<dbReference type="SUPFAM" id="SSF53448">
    <property type="entry name" value="Nucleotide-diphospho-sugar transferases"/>
    <property type="match status" value="1"/>
</dbReference>
<organism evidence="4">
    <name type="scientific">freshwater metagenome</name>
    <dbReference type="NCBI Taxonomy" id="449393"/>
    <lineage>
        <taxon>unclassified sequences</taxon>
        <taxon>metagenomes</taxon>
        <taxon>ecological metagenomes</taxon>
    </lineage>
</organism>
<dbReference type="AlphaFoldDB" id="A0A6J6RYA5"/>
<keyword evidence="2" id="KW-0808">Transferase</keyword>
<evidence type="ECO:0000313" key="4">
    <source>
        <dbReference type="EMBL" id="CAB4727465.1"/>
    </source>
</evidence>
<keyword evidence="1" id="KW-0328">Glycosyltransferase</keyword>
<evidence type="ECO:0000256" key="3">
    <source>
        <dbReference type="SAM" id="Phobius"/>
    </source>
</evidence>
<dbReference type="PANTHER" id="PTHR43630">
    <property type="entry name" value="POLY-BETA-1,6-N-ACETYL-D-GLUCOSAMINE SYNTHASE"/>
    <property type="match status" value="1"/>
</dbReference>
<keyword evidence="3" id="KW-0472">Membrane</keyword>
<feature type="transmembrane region" description="Helical" evidence="3">
    <location>
        <begin position="523"/>
        <end position="547"/>
    </location>
</feature>
<gene>
    <name evidence="4" type="ORF">UFOPK2761_00271</name>
</gene>
<feature type="transmembrane region" description="Helical" evidence="3">
    <location>
        <begin position="56"/>
        <end position="83"/>
    </location>
</feature>
<keyword evidence="3" id="KW-1133">Transmembrane helix</keyword>
<feature type="transmembrane region" description="Helical" evidence="3">
    <location>
        <begin position="404"/>
        <end position="423"/>
    </location>
</feature>
<accession>A0A6J6RYA5</accession>